<dbReference type="Ensembl" id="ENSMUST00000131666.2">
    <property type="protein sequence ID" value="ENSMUSP00000120235.2"/>
    <property type="gene ID" value="ENSMUSG00000001418.14"/>
</dbReference>
<reference evidence="3 5" key="2">
    <citation type="journal article" date="2011" name="PLoS Biol.">
        <title>Modernizing reference genome assemblies.</title>
        <authorList>
            <person name="Church D.M."/>
            <person name="Schneider V.A."/>
            <person name="Graves T."/>
            <person name="Auger K."/>
            <person name="Cunningham F."/>
            <person name="Bouk N."/>
            <person name="Chen H.C."/>
            <person name="Agarwala R."/>
            <person name="McLaren W.M."/>
            <person name="Ritchie G.R."/>
            <person name="Albracht D."/>
            <person name="Kremitzki M."/>
            <person name="Rock S."/>
            <person name="Kotkiewicz H."/>
            <person name="Kremitzki C."/>
            <person name="Wollam A."/>
            <person name="Trani L."/>
            <person name="Fulton L."/>
            <person name="Fulton R."/>
            <person name="Matthews L."/>
            <person name="Whitehead S."/>
            <person name="Chow W."/>
            <person name="Torrance J."/>
            <person name="Dunn M."/>
            <person name="Harden G."/>
            <person name="Threadgold G."/>
            <person name="Wood J."/>
            <person name="Collins J."/>
            <person name="Heath P."/>
            <person name="Griffiths G."/>
            <person name="Pelan S."/>
            <person name="Grafham D."/>
            <person name="Eichler E.E."/>
            <person name="Weinstock G."/>
            <person name="Mardis E.R."/>
            <person name="Wilson R.K."/>
            <person name="Howe K."/>
            <person name="Flicek P."/>
            <person name="Hubbard T."/>
        </authorList>
    </citation>
    <scope>NUCLEOTIDE SEQUENCE [LARGE SCALE GENOMIC DNA]</scope>
    <source>
        <strain evidence="3 5">C57BL/6J</strain>
    </source>
</reference>
<reference evidence="3" key="3">
    <citation type="submission" date="2025-08" db="UniProtKB">
        <authorList>
            <consortium name="Ensembl"/>
        </authorList>
    </citation>
    <scope>IDENTIFICATION</scope>
    <source>
        <strain evidence="3">C57BL/6J</strain>
    </source>
</reference>
<reference evidence="3" key="4">
    <citation type="submission" date="2025-09" db="UniProtKB">
        <authorList>
            <consortium name="Ensembl"/>
        </authorList>
    </citation>
    <scope>IDENTIFICATION</scope>
    <source>
        <strain evidence="3">C57BL/6J</strain>
    </source>
</reference>
<reference evidence="3 5" key="1">
    <citation type="journal article" date="2009" name="PLoS Biol.">
        <title>Lineage-specific biology revealed by a finished genome assembly of the mouse.</title>
        <authorList>
            <consortium name="Mouse Genome Sequencing Consortium"/>
            <person name="Church D.M."/>
            <person name="Goodstadt L."/>
            <person name="Hillier L.W."/>
            <person name="Zody M.C."/>
            <person name="Goldstein S."/>
            <person name="She X."/>
            <person name="Bult C.J."/>
            <person name="Agarwala R."/>
            <person name="Cherry J.L."/>
            <person name="DiCuccio M."/>
            <person name="Hlavina W."/>
            <person name="Kapustin Y."/>
            <person name="Meric P."/>
            <person name="Maglott D."/>
            <person name="Birtle Z."/>
            <person name="Marques A.C."/>
            <person name="Graves T."/>
            <person name="Zhou S."/>
            <person name="Teague B."/>
            <person name="Potamousis K."/>
            <person name="Churas C."/>
            <person name="Place M."/>
            <person name="Herschleb J."/>
            <person name="Runnheim R."/>
            <person name="Forrest D."/>
            <person name="Amos-Landgraf J."/>
            <person name="Schwartz D.C."/>
            <person name="Cheng Z."/>
            <person name="Lindblad-Toh K."/>
            <person name="Eichler E.E."/>
            <person name="Ponting C.P."/>
        </authorList>
    </citation>
    <scope>NUCLEOTIDE SEQUENCE [LARGE SCALE GENOMIC DNA]</scope>
    <source>
        <strain evidence="3 5">C57BL/6J</strain>
    </source>
</reference>
<dbReference type="AlphaFoldDB" id="D6RJI7"/>
<feature type="region of interest" description="Disordered" evidence="1">
    <location>
        <begin position="37"/>
        <end position="70"/>
    </location>
</feature>
<keyword evidence="5" id="KW-1185">Reference proteome</keyword>
<dbReference type="Bgee" id="ENSMUSG00000001418">
    <property type="expression patterns" value="Expressed in ileal epithelium and 264 other cell types or tissues"/>
</dbReference>
<evidence type="ECO:0000256" key="2">
    <source>
        <dbReference type="SAM" id="SignalP"/>
    </source>
</evidence>
<dbReference type="Proteomes" id="UP000000589">
    <property type="component" value="Chromosome 3"/>
</dbReference>
<organism evidence="3 5">
    <name type="scientific">Mus musculus</name>
    <name type="common">Mouse</name>
    <dbReference type="NCBI Taxonomy" id="10090"/>
    <lineage>
        <taxon>Eukaryota</taxon>
        <taxon>Metazoa</taxon>
        <taxon>Chordata</taxon>
        <taxon>Craniata</taxon>
        <taxon>Vertebrata</taxon>
        <taxon>Euteleostomi</taxon>
        <taxon>Mammalia</taxon>
        <taxon>Eutheria</taxon>
        <taxon>Euarchontoglires</taxon>
        <taxon>Glires</taxon>
        <taxon>Rodentia</taxon>
        <taxon>Myomorpha</taxon>
        <taxon>Muroidea</taxon>
        <taxon>Muridae</taxon>
        <taxon>Murinae</taxon>
        <taxon>Mus</taxon>
        <taxon>Mus</taxon>
    </lineage>
</organism>
<evidence type="ECO:0000313" key="4">
    <source>
        <dbReference type="MGI" id="MGI:1913318"/>
    </source>
</evidence>
<protein>
    <submittedName>
        <fullName evidence="3">Glycosylated lysosomal membrane protein</fullName>
    </submittedName>
</protein>
<name>D6RJI7_MOUSE</name>
<proteinExistence type="predicted"/>
<feature type="signal peptide" evidence="2">
    <location>
        <begin position="1"/>
        <end position="35"/>
    </location>
</feature>
<gene>
    <name evidence="3 4" type="primary">Glmp</name>
    <name evidence="4" type="synonym">0610031J06Rik</name>
</gene>
<sequence length="70" mass="7742">MFRCWGPHWGWVPCAPTPWLLLSLLVCSAPFGLQGEETRQGEGLKEPREKITRRESILPPGRGTGLAQAA</sequence>
<dbReference type="HOGENOM" id="CLU_2757140_0_0_1"/>
<dbReference type="GeneTree" id="ENSGT00390000005131"/>
<dbReference type="Antibodypedia" id="34210">
    <property type="antibodies" value="43 antibodies from 11 providers"/>
</dbReference>
<evidence type="ECO:0000313" key="3">
    <source>
        <dbReference type="Ensembl" id="ENSMUSP00000120235.2"/>
    </source>
</evidence>
<dbReference type="VEuPathDB" id="HostDB:ENSMUSG00000001418"/>
<feature type="compositionally biased region" description="Basic and acidic residues" evidence="1">
    <location>
        <begin position="37"/>
        <end position="56"/>
    </location>
</feature>
<dbReference type="AGR" id="MGI:1913318"/>
<dbReference type="MGI" id="MGI:1913318">
    <property type="gene designation" value="Glmp"/>
</dbReference>
<evidence type="ECO:0000313" key="5">
    <source>
        <dbReference type="Proteomes" id="UP000000589"/>
    </source>
</evidence>
<feature type="chain" id="PRO_5003087694" evidence="2">
    <location>
        <begin position="36"/>
        <end position="70"/>
    </location>
</feature>
<keyword evidence="2" id="KW-0732">Signal</keyword>
<dbReference type="ExpressionAtlas" id="D6RJI7">
    <property type="expression patterns" value="baseline and differential"/>
</dbReference>
<accession>D6RJI7</accession>
<evidence type="ECO:0000256" key="1">
    <source>
        <dbReference type="SAM" id="MobiDB-lite"/>
    </source>
</evidence>